<dbReference type="InterPro" id="IPR028994">
    <property type="entry name" value="Integrin_alpha_N"/>
</dbReference>
<evidence type="ECO:0000256" key="4">
    <source>
        <dbReference type="ARBA" id="ARBA00022989"/>
    </source>
</evidence>
<evidence type="ECO:0000256" key="1">
    <source>
        <dbReference type="ARBA" id="ARBA00004479"/>
    </source>
</evidence>
<dbReference type="OrthoDB" id="10022113at2759"/>
<keyword evidence="5 7" id="KW-0472">Membrane</keyword>
<gene>
    <name evidence="9" type="ORF">BCR44DRAFT_1509239</name>
</gene>
<keyword evidence="6" id="KW-0325">Glycoprotein</keyword>
<feature type="transmembrane region" description="Helical" evidence="7">
    <location>
        <begin position="634"/>
        <end position="659"/>
    </location>
</feature>
<keyword evidence="4 7" id="KW-1133">Transmembrane helix</keyword>
<evidence type="ECO:0000256" key="3">
    <source>
        <dbReference type="ARBA" id="ARBA00022692"/>
    </source>
</evidence>
<dbReference type="Gene3D" id="2.130.10.130">
    <property type="entry name" value="Integrin alpha, N-terminal"/>
    <property type="match status" value="1"/>
</dbReference>
<dbReference type="GO" id="GO:0005886">
    <property type="term" value="C:plasma membrane"/>
    <property type="evidence" value="ECO:0007669"/>
    <property type="project" value="TreeGrafter"/>
</dbReference>
<dbReference type="Pfam" id="PF23122">
    <property type="entry name" value="C2_ITFG1"/>
    <property type="match status" value="1"/>
</dbReference>
<evidence type="ECO:0000256" key="7">
    <source>
        <dbReference type="SAM" id="Phobius"/>
    </source>
</evidence>
<proteinExistence type="inferred from homology"/>
<organism evidence="9 10">
    <name type="scientific">Catenaria anguillulae PL171</name>
    <dbReference type="NCBI Taxonomy" id="765915"/>
    <lineage>
        <taxon>Eukaryota</taxon>
        <taxon>Fungi</taxon>
        <taxon>Fungi incertae sedis</taxon>
        <taxon>Blastocladiomycota</taxon>
        <taxon>Blastocladiomycetes</taxon>
        <taxon>Blastocladiales</taxon>
        <taxon>Catenariaceae</taxon>
        <taxon>Catenaria</taxon>
    </lineage>
</organism>
<evidence type="ECO:0000259" key="8">
    <source>
        <dbReference type="Pfam" id="PF23122"/>
    </source>
</evidence>
<feature type="domain" description="T-cell immunomodulatory protein TIP C2" evidence="8">
    <location>
        <begin position="533"/>
        <end position="628"/>
    </location>
</feature>
<dbReference type="PANTHER" id="PTHR13412:SF0">
    <property type="entry name" value="T-CELL IMMUNOMODULATORY PROTEIN"/>
    <property type="match status" value="1"/>
</dbReference>
<protein>
    <recommendedName>
        <fullName evidence="8">T-cell immunomodulatory protein TIP C2 domain-containing protein</fullName>
    </recommendedName>
</protein>
<dbReference type="EMBL" id="MCFL01000002">
    <property type="protein sequence ID" value="ORZ40851.1"/>
    <property type="molecule type" value="Genomic_DNA"/>
</dbReference>
<sequence>MTPPTGSPSWAWAGACLCLPGGPRATRAAASLSRFTGAVAATVATIAIFATLLSQPVPAAAQASSSPTTGTAQPKPIFRVRQSIDNANLVAFGDSTGNKLADLFVIDRAKRSVSVHTWDPKLKSFQPPHAPALTLSSTLKDHEIANVVAGDFNADGQLDLLLTMAHVHEASTYHTELYLNTNGSYVPTGGLYIAGTVGAQPMLADVSGNMFPDLIAVPKDNGTHAFVWLNTRSEPGQAPKFALEGVPMNSTMCVPTDVAFVDVDGDCKPDMFVVCERHATGHEGVEYQIWSAASASESQASPQQQWDLIRSGSLPLGAGPISFADIDADGTLDAMYTVCTTECTLHVVYNQQIPLCTSTSPNSQSRARCRDLSNLCSRDPSFRLDFTSPSIIPVLRKDTGGAWASSDVSRLHLGDFNLDGYPDVLFVSGGSVTVLQNVPCSAVRDVHDCAHWASVDPRSFVALSHGIPTGRGIVDAAWFDLDENGSLDIVVRQISRSNVPSTLLYENTLALDAFFVKTLTTGAECTRDCHAHSVNSLGSSFKLTVIDTKGVKKAIQLTQTYATSNQALQLPYALTGLGRTNNYIEELAVGVSRADQHPSTNTFQGVIPNSQLVIYPRAGGASWRLELFINPSQYAVNVLVVLVVSLVVLGVVVGVMQWVERREDEREKIFL</sequence>
<evidence type="ECO:0000313" key="10">
    <source>
        <dbReference type="Proteomes" id="UP000193411"/>
    </source>
</evidence>
<dbReference type="AlphaFoldDB" id="A0A1Y2I4H6"/>
<dbReference type="PANTHER" id="PTHR13412">
    <property type="entry name" value="T-CELL IMMUNOMODULATORY PROTEIN HOMOLOG"/>
    <property type="match status" value="1"/>
</dbReference>
<reference evidence="9 10" key="1">
    <citation type="submission" date="2016-07" db="EMBL/GenBank/DDBJ databases">
        <title>Pervasive Adenine N6-methylation of Active Genes in Fungi.</title>
        <authorList>
            <consortium name="DOE Joint Genome Institute"/>
            <person name="Mondo S.J."/>
            <person name="Dannebaum R.O."/>
            <person name="Kuo R.C."/>
            <person name="Labutti K."/>
            <person name="Haridas S."/>
            <person name="Kuo A."/>
            <person name="Salamov A."/>
            <person name="Ahrendt S.R."/>
            <person name="Lipzen A."/>
            <person name="Sullivan W."/>
            <person name="Andreopoulos W.B."/>
            <person name="Clum A."/>
            <person name="Lindquist E."/>
            <person name="Daum C."/>
            <person name="Ramamoorthy G.K."/>
            <person name="Gryganskyi A."/>
            <person name="Culley D."/>
            <person name="Magnuson J.K."/>
            <person name="James T.Y."/>
            <person name="O'Malley M.A."/>
            <person name="Stajich J.E."/>
            <person name="Spatafora J.W."/>
            <person name="Visel A."/>
            <person name="Grigoriev I.V."/>
        </authorList>
    </citation>
    <scope>NUCLEOTIDE SEQUENCE [LARGE SCALE GENOMIC DNA]</scope>
    <source>
        <strain evidence="9 10">PL171</strain>
    </source>
</reference>
<evidence type="ECO:0000313" key="9">
    <source>
        <dbReference type="EMBL" id="ORZ40851.1"/>
    </source>
</evidence>
<comment type="similarity">
    <text evidence="2">Belongs to the TIP family.</text>
</comment>
<evidence type="ECO:0000256" key="6">
    <source>
        <dbReference type="ARBA" id="ARBA00023180"/>
    </source>
</evidence>
<evidence type="ECO:0000256" key="5">
    <source>
        <dbReference type="ARBA" id="ARBA00023136"/>
    </source>
</evidence>
<dbReference type="InterPro" id="IPR057089">
    <property type="entry name" value="C2_TIP"/>
</dbReference>
<dbReference type="Proteomes" id="UP000193411">
    <property type="component" value="Unassembled WGS sequence"/>
</dbReference>
<accession>A0A1Y2I4H6</accession>
<comment type="subcellular location">
    <subcellularLocation>
        <location evidence="1">Membrane</location>
        <topology evidence="1">Single-pass type I membrane protein</topology>
    </subcellularLocation>
</comment>
<keyword evidence="3 7" id="KW-0812">Transmembrane</keyword>
<dbReference type="InterPro" id="IPR024881">
    <property type="entry name" value="Tip"/>
</dbReference>
<evidence type="ECO:0000256" key="2">
    <source>
        <dbReference type="ARBA" id="ARBA00006496"/>
    </source>
</evidence>
<dbReference type="SUPFAM" id="SSF69318">
    <property type="entry name" value="Integrin alpha N-terminal domain"/>
    <property type="match status" value="1"/>
</dbReference>
<keyword evidence="10" id="KW-1185">Reference proteome</keyword>
<name>A0A1Y2I4H6_9FUNG</name>
<comment type="caution">
    <text evidence="9">The sequence shown here is derived from an EMBL/GenBank/DDBJ whole genome shotgun (WGS) entry which is preliminary data.</text>
</comment>